<organism evidence="7 8">
    <name type="scientific">Saprolegnia parasitica (strain CBS 223.65)</name>
    <dbReference type="NCBI Taxonomy" id="695850"/>
    <lineage>
        <taxon>Eukaryota</taxon>
        <taxon>Sar</taxon>
        <taxon>Stramenopiles</taxon>
        <taxon>Oomycota</taxon>
        <taxon>Saprolegniomycetes</taxon>
        <taxon>Saprolegniales</taxon>
        <taxon>Saprolegniaceae</taxon>
        <taxon>Saprolegnia</taxon>
    </lineage>
</organism>
<evidence type="ECO:0000313" key="8">
    <source>
        <dbReference type="Proteomes" id="UP000030745"/>
    </source>
</evidence>
<sequence>MNRNVRGDNVEFTVKAVEDLVLSGTERSVVRVPANNMYSCLMQKTQRFSSLFRHYSKHHGLPRESLDFCFMNLLSLEDSPESVHLQKNDVIHVRHRRPLAIVPPPRLSDEEYFTSMRRLLESGDNSDVVLRVGADAKELRGHKLILTTRCEVFNAMLRSDSMRESENGVVVLRDDCPDMVRRLLEFIYTNRIADLAMLTATQLIDLLALAEQYLLRTMKELCEAAAVELISNDHCAKLLSAAERYNAQFLKDSCVKHIVENMQDVVDEDAFCHEIQQCPSLAIIIMKAHSAHSTSFSPEPAAKRRRFNMPNEESDYE</sequence>
<reference evidence="7 8" key="1">
    <citation type="journal article" date="2013" name="PLoS Genet.">
        <title>Distinctive expansion of potential virulence genes in the genome of the oomycete fish pathogen Saprolegnia parasitica.</title>
        <authorList>
            <person name="Jiang R.H."/>
            <person name="de Bruijn I."/>
            <person name="Haas B.J."/>
            <person name="Belmonte R."/>
            <person name="Lobach L."/>
            <person name="Christie J."/>
            <person name="van den Ackerveken G."/>
            <person name="Bottin A."/>
            <person name="Bulone V."/>
            <person name="Diaz-Moreno S.M."/>
            <person name="Dumas B."/>
            <person name="Fan L."/>
            <person name="Gaulin E."/>
            <person name="Govers F."/>
            <person name="Grenville-Briggs L.J."/>
            <person name="Horner N.R."/>
            <person name="Levin J.Z."/>
            <person name="Mammella M."/>
            <person name="Meijer H.J."/>
            <person name="Morris P."/>
            <person name="Nusbaum C."/>
            <person name="Oome S."/>
            <person name="Phillips A.J."/>
            <person name="van Rooyen D."/>
            <person name="Rzeszutek E."/>
            <person name="Saraiva M."/>
            <person name="Secombes C.J."/>
            <person name="Seidl M.F."/>
            <person name="Snel B."/>
            <person name="Stassen J.H."/>
            <person name="Sykes S."/>
            <person name="Tripathy S."/>
            <person name="van den Berg H."/>
            <person name="Vega-Arreguin J.C."/>
            <person name="Wawra S."/>
            <person name="Young S.K."/>
            <person name="Zeng Q."/>
            <person name="Dieguez-Uribeondo J."/>
            <person name="Russ C."/>
            <person name="Tyler B.M."/>
            <person name="van West P."/>
        </authorList>
    </citation>
    <scope>NUCLEOTIDE SEQUENCE [LARGE SCALE GENOMIC DNA]</scope>
    <source>
        <strain evidence="7 8">CBS 223.65</strain>
    </source>
</reference>
<dbReference type="InterPro" id="IPR029071">
    <property type="entry name" value="Ubiquitin-like_domsf"/>
</dbReference>
<dbReference type="SMART" id="SM00225">
    <property type="entry name" value="BTB"/>
    <property type="match status" value="1"/>
</dbReference>
<dbReference type="KEGG" id="spar:SPRG_00155"/>
<accession>A0A067D9I3</accession>
<dbReference type="PANTHER" id="PTHR24413">
    <property type="entry name" value="SPECKLE-TYPE POZ PROTEIN"/>
    <property type="match status" value="1"/>
</dbReference>
<dbReference type="Gene3D" id="3.10.20.90">
    <property type="entry name" value="Phosphatidylinositol 3-kinase Catalytic Subunit, Chain A, domain 1"/>
    <property type="match status" value="1"/>
</dbReference>
<evidence type="ECO:0000256" key="1">
    <source>
        <dbReference type="ARBA" id="ARBA00004123"/>
    </source>
</evidence>
<dbReference type="Gene3D" id="3.30.710.10">
    <property type="entry name" value="Potassium Channel Kv1.1, Chain A"/>
    <property type="match status" value="1"/>
</dbReference>
<evidence type="ECO:0000256" key="5">
    <source>
        <dbReference type="SAM" id="MobiDB-lite"/>
    </source>
</evidence>
<evidence type="ECO:0000259" key="6">
    <source>
        <dbReference type="PROSITE" id="PS50097"/>
    </source>
</evidence>
<evidence type="ECO:0000256" key="4">
    <source>
        <dbReference type="ARBA" id="ARBA00023242"/>
    </source>
</evidence>
<dbReference type="EMBL" id="KK583189">
    <property type="protein sequence ID" value="KDO35306.1"/>
    <property type="molecule type" value="Genomic_DNA"/>
</dbReference>
<evidence type="ECO:0000313" key="7">
    <source>
        <dbReference type="EMBL" id="KDO35306.1"/>
    </source>
</evidence>
<dbReference type="Proteomes" id="UP000030745">
    <property type="component" value="Unassembled WGS sequence"/>
</dbReference>
<dbReference type="PROSITE" id="PS50097">
    <property type="entry name" value="BTB"/>
    <property type="match status" value="1"/>
</dbReference>
<dbReference type="GeneID" id="24122808"/>
<dbReference type="SUPFAM" id="SSF54236">
    <property type="entry name" value="Ubiquitin-like"/>
    <property type="match status" value="1"/>
</dbReference>
<dbReference type="Pfam" id="PF24570">
    <property type="entry name" value="BACK_BPM_SPOP"/>
    <property type="match status" value="1"/>
</dbReference>
<gene>
    <name evidence="7" type="ORF">SPRG_00155</name>
</gene>
<keyword evidence="4" id="KW-0539">Nucleus</keyword>
<keyword evidence="3" id="KW-0833">Ubl conjugation pathway</keyword>
<dbReference type="OMA" id="PANNMYS"/>
<dbReference type="InterPro" id="IPR000210">
    <property type="entry name" value="BTB/POZ_dom"/>
</dbReference>
<dbReference type="InterPro" id="IPR011333">
    <property type="entry name" value="SKP1/BTB/POZ_sf"/>
</dbReference>
<proteinExistence type="inferred from homology"/>
<comment type="subcellular location">
    <subcellularLocation>
        <location evidence="1">Nucleus</location>
    </subcellularLocation>
</comment>
<evidence type="ECO:0000256" key="2">
    <source>
        <dbReference type="ARBA" id="ARBA00010846"/>
    </source>
</evidence>
<protein>
    <recommendedName>
        <fullName evidence="6">BTB domain-containing protein</fullName>
    </recommendedName>
</protein>
<keyword evidence="8" id="KW-1185">Reference proteome</keyword>
<dbReference type="OrthoDB" id="10249567at2759"/>
<dbReference type="RefSeq" id="XP_012193653.1">
    <property type="nucleotide sequence ID" value="XM_012338263.1"/>
</dbReference>
<dbReference type="VEuPathDB" id="FungiDB:SPRG_00155"/>
<name>A0A067D9I3_SAPPC</name>
<dbReference type="Gene3D" id="1.25.40.420">
    <property type="match status" value="1"/>
</dbReference>
<dbReference type="STRING" id="695850.A0A067D9I3"/>
<feature type="domain" description="BTB" evidence="6">
    <location>
        <begin position="126"/>
        <end position="192"/>
    </location>
</feature>
<dbReference type="SUPFAM" id="SSF54695">
    <property type="entry name" value="POZ domain"/>
    <property type="match status" value="1"/>
</dbReference>
<evidence type="ECO:0000256" key="3">
    <source>
        <dbReference type="ARBA" id="ARBA00022786"/>
    </source>
</evidence>
<feature type="region of interest" description="Disordered" evidence="5">
    <location>
        <begin position="294"/>
        <end position="317"/>
    </location>
</feature>
<dbReference type="Pfam" id="PF00651">
    <property type="entry name" value="BTB"/>
    <property type="match status" value="1"/>
</dbReference>
<comment type="similarity">
    <text evidence="2">Belongs to the Tdpoz family.</text>
</comment>
<dbReference type="InterPro" id="IPR056423">
    <property type="entry name" value="BACK_BPM_SPOP"/>
</dbReference>
<dbReference type="GO" id="GO:0005634">
    <property type="term" value="C:nucleus"/>
    <property type="evidence" value="ECO:0007669"/>
    <property type="project" value="UniProtKB-SubCell"/>
</dbReference>
<dbReference type="AlphaFoldDB" id="A0A067D9I3"/>